<evidence type="ECO:0000313" key="4">
    <source>
        <dbReference type="RefSeq" id="XP_032817893.1"/>
    </source>
</evidence>
<dbReference type="InterPro" id="IPR000463">
    <property type="entry name" value="Fatty_acid-bd"/>
</dbReference>
<dbReference type="GeneID" id="116946832"/>
<sequence>MPADYNGYWAMVSNESFEDYMKALDINVAIRKIANLLKIDKEITQTGDRMVIRTISTFRNYIMDFTIGQEFEEDLRGLDDRKCMTTVSWEGDRLVCVQRGEKQNRGWTHWIEGDHLHLEIRVEGVKCKQIFKKTK</sequence>
<dbReference type="CTD" id="5947"/>
<dbReference type="RefSeq" id="XP_032817893.1">
    <property type="nucleotide sequence ID" value="XM_032962002.1"/>
</dbReference>
<proteinExistence type="inferred from homology"/>
<dbReference type="SUPFAM" id="SSF50814">
    <property type="entry name" value="Lipocalins"/>
    <property type="match status" value="1"/>
</dbReference>
<keyword evidence="3" id="KW-1185">Reference proteome</keyword>
<dbReference type="Pfam" id="PF00061">
    <property type="entry name" value="Lipocalin"/>
    <property type="match status" value="1"/>
</dbReference>
<reference evidence="4" key="1">
    <citation type="submission" date="2025-08" db="UniProtKB">
        <authorList>
            <consortium name="RefSeq"/>
        </authorList>
    </citation>
    <scope>IDENTIFICATION</scope>
    <source>
        <tissue evidence="4">Sperm</tissue>
    </source>
</reference>
<evidence type="ECO:0000313" key="3">
    <source>
        <dbReference type="Proteomes" id="UP001318040"/>
    </source>
</evidence>
<accession>A0AAJ7TJS8</accession>
<evidence type="ECO:0000256" key="1">
    <source>
        <dbReference type="ARBA" id="ARBA00008390"/>
    </source>
</evidence>
<dbReference type="InterPro" id="IPR031259">
    <property type="entry name" value="ILBP"/>
</dbReference>
<dbReference type="KEGG" id="pmrn:116946832"/>
<comment type="similarity">
    <text evidence="1">Belongs to the calycin superfamily. Fatty-acid binding protein (FABP) family.</text>
</comment>
<organism evidence="3 4">
    <name type="scientific">Petromyzon marinus</name>
    <name type="common">Sea lamprey</name>
    <dbReference type="NCBI Taxonomy" id="7757"/>
    <lineage>
        <taxon>Eukaryota</taxon>
        <taxon>Metazoa</taxon>
        <taxon>Chordata</taxon>
        <taxon>Craniata</taxon>
        <taxon>Vertebrata</taxon>
        <taxon>Cyclostomata</taxon>
        <taxon>Hyperoartia</taxon>
        <taxon>Petromyzontiformes</taxon>
        <taxon>Petromyzontidae</taxon>
        <taxon>Petromyzon</taxon>
    </lineage>
</organism>
<dbReference type="AlphaFoldDB" id="A0AAJ7TJS8"/>
<evidence type="ECO:0000259" key="2">
    <source>
        <dbReference type="Pfam" id="PF00061"/>
    </source>
</evidence>
<dbReference type="PANTHER" id="PTHR11955">
    <property type="entry name" value="FATTY ACID BINDING PROTEIN"/>
    <property type="match status" value="1"/>
</dbReference>
<feature type="domain" description="Lipocalin/cytosolic fatty-acid binding" evidence="2">
    <location>
        <begin position="6"/>
        <end position="133"/>
    </location>
</feature>
<dbReference type="FunFam" id="2.40.128.20:FF:000001">
    <property type="entry name" value="Fatty acid-binding protein, adipocyte"/>
    <property type="match status" value="1"/>
</dbReference>
<name>A0AAJ7TJS8_PETMA</name>
<dbReference type="PRINTS" id="PR00178">
    <property type="entry name" value="FATTYACIDBP"/>
</dbReference>
<protein>
    <submittedName>
        <fullName evidence="4">Retinol-binding protein 1</fullName>
    </submittedName>
</protein>
<dbReference type="Gene3D" id="2.40.128.20">
    <property type="match status" value="1"/>
</dbReference>
<dbReference type="Proteomes" id="UP001318040">
    <property type="component" value="Chromosome 28"/>
</dbReference>
<dbReference type="InterPro" id="IPR000566">
    <property type="entry name" value="Lipocln_cytosolic_FA-bd_dom"/>
</dbReference>
<dbReference type="InterPro" id="IPR012674">
    <property type="entry name" value="Calycin"/>
</dbReference>
<gene>
    <name evidence="4" type="primary">RBP1</name>
</gene>
<dbReference type="GO" id="GO:0008289">
    <property type="term" value="F:lipid binding"/>
    <property type="evidence" value="ECO:0007669"/>
    <property type="project" value="InterPro"/>
</dbReference>